<dbReference type="Pfam" id="PF04025">
    <property type="entry name" value="RemA-like"/>
    <property type="match status" value="1"/>
</dbReference>
<dbReference type="HOGENOM" id="CLU_173118_0_0_9"/>
<dbReference type="RefSeq" id="WP_013779662.1">
    <property type="nucleotide sequence ID" value="NC_015520.1"/>
</dbReference>
<gene>
    <name evidence="1" type="ordered locus">Mahau_0004</name>
</gene>
<dbReference type="eggNOG" id="ENOG5032Y6E">
    <property type="taxonomic scope" value="Bacteria"/>
</dbReference>
<name>F4A313_MAHA5</name>
<proteinExistence type="predicted"/>
<sequence>MIMHIGSDVVVPTKNIIAIINLDIIESAECNIEFLKIAKDEGFIEDAFGDEKPKSLIITDIDGRNAIYMSPISSVTLARRMATDQNIYFDNNYKEVK</sequence>
<dbReference type="InterPro" id="IPR007169">
    <property type="entry name" value="RemA-like"/>
</dbReference>
<dbReference type="Proteomes" id="UP000008457">
    <property type="component" value="Chromosome"/>
</dbReference>
<dbReference type="AlphaFoldDB" id="F4A313"/>
<evidence type="ECO:0008006" key="3">
    <source>
        <dbReference type="Google" id="ProtNLM"/>
    </source>
</evidence>
<dbReference type="STRING" id="697281.Mahau_0004"/>
<evidence type="ECO:0000313" key="2">
    <source>
        <dbReference type="Proteomes" id="UP000008457"/>
    </source>
</evidence>
<organism evidence="1 2">
    <name type="scientific">Mahella australiensis (strain DSM 15567 / CIP 107919 / 50-1 BON)</name>
    <dbReference type="NCBI Taxonomy" id="697281"/>
    <lineage>
        <taxon>Bacteria</taxon>
        <taxon>Bacillati</taxon>
        <taxon>Bacillota</taxon>
        <taxon>Clostridia</taxon>
        <taxon>Thermoanaerobacterales</taxon>
        <taxon>Thermoanaerobacterales Family IV. Incertae Sedis</taxon>
        <taxon>Mahella</taxon>
    </lineage>
</organism>
<reference evidence="1 2" key="2">
    <citation type="journal article" date="2011" name="Stand. Genomic Sci.">
        <title>Complete genome sequence of Mahella australiensis type strain (50-1 BON).</title>
        <authorList>
            <person name="Sikorski J."/>
            <person name="Teshima H."/>
            <person name="Nolan M."/>
            <person name="Lucas S."/>
            <person name="Hammon N."/>
            <person name="Deshpande S."/>
            <person name="Cheng J.F."/>
            <person name="Pitluck S."/>
            <person name="Liolios K."/>
            <person name="Pagani I."/>
            <person name="Ivanova N."/>
            <person name="Huntemann M."/>
            <person name="Mavromatis K."/>
            <person name="Ovchinikova G."/>
            <person name="Pati A."/>
            <person name="Tapia R."/>
            <person name="Han C."/>
            <person name="Goodwin L."/>
            <person name="Chen A."/>
            <person name="Palaniappan K."/>
            <person name="Land M."/>
            <person name="Hauser L."/>
            <person name="Ngatchou-Djao O.D."/>
            <person name="Rohde M."/>
            <person name="Pukall R."/>
            <person name="Spring S."/>
            <person name="Abt B."/>
            <person name="Goker M."/>
            <person name="Detter J.C."/>
            <person name="Woyke T."/>
            <person name="Bristow J."/>
            <person name="Markowitz V."/>
            <person name="Hugenholtz P."/>
            <person name="Eisen J.A."/>
            <person name="Kyrpides N.C."/>
            <person name="Klenk H.P."/>
            <person name="Lapidus A."/>
        </authorList>
    </citation>
    <scope>NUCLEOTIDE SEQUENCE [LARGE SCALE GENOMIC DNA]</scope>
    <source>
        <strain evidence="2">DSM 15567 / CIP 107919 / 50-1 BON</strain>
    </source>
</reference>
<dbReference type="EMBL" id="CP002360">
    <property type="protein sequence ID" value="AEE95228.1"/>
    <property type="molecule type" value="Genomic_DNA"/>
</dbReference>
<dbReference type="OrthoDB" id="9811390at2"/>
<evidence type="ECO:0000313" key="1">
    <source>
        <dbReference type="EMBL" id="AEE95228.1"/>
    </source>
</evidence>
<keyword evidence="2" id="KW-1185">Reference proteome</keyword>
<reference evidence="2" key="1">
    <citation type="submission" date="2010-11" db="EMBL/GenBank/DDBJ databases">
        <title>The complete genome of Mahella australiensis DSM 15567.</title>
        <authorList>
            <consortium name="US DOE Joint Genome Institute (JGI-PGF)"/>
            <person name="Lucas S."/>
            <person name="Copeland A."/>
            <person name="Lapidus A."/>
            <person name="Bruce D."/>
            <person name="Goodwin L."/>
            <person name="Pitluck S."/>
            <person name="Kyrpides N."/>
            <person name="Mavromatis K."/>
            <person name="Pagani I."/>
            <person name="Ivanova N."/>
            <person name="Teshima H."/>
            <person name="Brettin T."/>
            <person name="Detter J.C."/>
            <person name="Han C."/>
            <person name="Tapia R."/>
            <person name="Land M."/>
            <person name="Hauser L."/>
            <person name="Markowitz V."/>
            <person name="Cheng J.-F."/>
            <person name="Hugenholtz P."/>
            <person name="Woyke T."/>
            <person name="Wu D."/>
            <person name="Spring S."/>
            <person name="Pukall R."/>
            <person name="Steenblock K."/>
            <person name="Schneider S."/>
            <person name="Klenk H.-P."/>
            <person name="Eisen J.A."/>
        </authorList>
    </citation>
    <scope>NUCLEOTIDE SEQUENCE [LARGE SCALE GENOMIC DNA]</scope>
    <source>
        <strain evidence="2">DSM 15567 / CIP 107919 / 50-1 BON</strain>
    </source>
</reference>
<dbReference type="KEGG" id="mas:Mahau_0004"/>
<accession>F4A313</accession>
<dbReference type="NCBIfam" id="NF046065">
    <property type="entry name" value="MtxRegRemB"/>
    <property type="match status" value="1"/>
</dbReference>
<protein>
    <recommendedName>
        <fullName evidence="3">DUF370 domain-containing protein</fullName>
    </recommendedName>
</protein>